<dbReference type="Gene3D" id="3.30.300.20">
    <property type="match status" value="1"/>
</dbReference>
<dbReference type="InterPro" id="IPR003718">
    <property type="entry name" value="OsmC/Ohr_fam"/>
</dbReference>
<dbReference type="PANTHER" id="PTHR39624">
    <property type="entry name" value="PROTEIN INVOLVED IN RIMO-MEDIATED BETA-METHYLTHIOLATION OF RIBOSOMAL PROTEIN S12 YCAO"/>
    <property type="match status" value="1"/>
</dbReference>
<evidence type="ECO:0000313" key="2">
    <source>
        <dbReference type="Proteomes" id="UP000598633"/>
    </source>
</evidence>
<reference evidence="1 2" key="1">
    <citation type="submission" date="2020-08" db="EMBL/GenBank/DDBJ databases">
        <title>Acidobacteriota in marine sediments use diverse sulfur dissimilation pathways.</title>
        <authorList>
            <person name="Wasmund K."/>
        </authorList>
    </citation>
    <scope>NUCLEOTIDE SEQUENCE [LARGE SCALE GENOMIC DNA]</scope>
    <source>
        <strain evidence="1">MAG AM3-A</strain>
    </source>
</reference>
<dbReference type="SUPFAM" id="SSF82784">
    <property type="entry name" value="OsmC-like"/>
    <property type="match status" value="1"/>
</dbReference>
<dbReference type="Proteomes" id="UP000598633">
    <property type="component" value="Unassembled WGS sequence"/>
</dbReference>
<accession>A0A8J6YCA1</accession>
<dbReference type="PANTHER" id="PTHR39624:SF2">
    <property type="entry name" value="OSMC-LIKE PROTEIN"/>
    <property type="match status" value="1"/>
</dbReference>
<dbReference type="Pfam" id="PF02566">
    <property type="entry name" value="OsmC"/>
    <property type="match status" value="1"/>
</dbReference>
<comment type="caution">
    <text evidence="1">The sequence shown here is derived from an EMBL/GenBank/DDBJ whole genome shotgun (WGS) entry which is preliminary data.</text>
</comment>
<proteinExistence type="predicted"/>
<evidence type="ECO:0000313" key="1">
    <source>
        <dbReference type="EMBL" id="MBD3871051.1"/>
    </source>
</evidence>
<organism evidence="1 2">
    <name type="scientific">Candidatus Sulfomarinibacter kjeldsenii</name>
    <dbReference type="NCBI Taxonomy" id="2885994"/>
    <lineage>
        <taxon>Bacteria</taxon>
        <taxon>Pseudomonadati</taxon>
        <taxon>Acidobacteriota</taxon>
        <taxon>Thermoanaerobaculia</taxon>
        <taxon>Thermoanaerobaculales</taxon>
        <taxon>Candidatus Sulfomarinibacteraceae</taxon>
        <taxon>Candidatus Sulfomarinibacter</taxon>
    </lineage>
</organism>
<dbReference type="InterPro" id="IPR015946">
    <property type="entry name" value="KH_dom-like_a/b"/>
</dbReference>
<dbReference type="AlphaFoldDB" id="A0A8J6YCA1"/>
<protein>
    <submittedName>
        <fullName evidence="1">OsmC family protein</fullName>
    </submittedName>
</protein>
<gene>
    <name evidence="1" type="ORF">IFJ97_06820</name>
</gene>
<dbReference type="InterPro" id="IPR036102">
    <property type="entry name" value="OsmC/Ohrsf"/>
</dbReference>
<dbReference type="EMBL" id="JACXWA010000111">
    <property type="protein sequence ID" value="MBD3871051.1"/>
    <property type="molecule type" value="Genomic_DNA"/>
</dbReference>
<name>A0A8J6YCA1_9BACT</name>
<sequence length="134" mass="14785">MSSNTMTVSFPGGKRVNASYGGFEIATDQDTDSGGDGSAPEPFDYFLASLATCAGIYVLGFCQKRNIPHDGISLKQSWELEEKTKRLTNVRIAIEVPSDFPEKYRDALVRVANQCKVKKTLEFPPKFIVETVTV</sequence>